<keyword evidence="1" id="KW-1185">Reference proteome</keyword>
<evidence type="ECO:0000313" key="2">
    <source>
        <dbReference type="WBParaSite" id="Csp11.Scaffold630.g18801.t1"/>
    </source>
</evidence>
<dbReference type="eggNOG" id="ENOG502THU9">
    <property type="taxonomic scope" value="Eukaryota"/>
</dbReference>
<dbReference type="WBParaSite" id="Csp11.Scaffold630.g18801.t1">
    <property type="protein sequence ID" value="Csp11.Scaffold630.g18801.t1"/>
    <property type="gene ID" value="Csp11.Scaffold630.g18801"/>
</dbReference>
<name>A0A1I7US55_9PELO</name>
<reference evidence="2" key="1">
    <citation type="submission" date="2016-11" db="UniProtKB">
        <authorList>
            <consortium name="WormBaseParasite"/>
        </authorList>
    </citation>
    <scope>IDENTIFICATION</scope>
</reference>
<proteinExistence type="predicted"/>
<protein>
    <submittedName>
        <fullName evidence="2">Integrase catalytic domain-containing protein</fullName>
    </submittedName>
</protein>
<dbReference type="Proteomes" id="UP000095282">
    <property type="component" value="Unplaced"/>
</dbReference>
<dbReference type="AlphaFoldDB" id="A0A1I7US55"/>
<accession>A0A1I7US55</accession>
<sequence>MPSQPLVVTPVEEAFQDMTIKCNSAKDVKKTLEKMFRKYSNRAEINNKEFENIKLNKYYVLTLRLDPEYVGFRWISNLSRPFLNEIWINKLCKTYICPVSYTKKGIVGTENGPIETSMGEIEELYIKLWIQRSNDKFRLAKREIGTKRLDCDRVVRDYYETLEITNRCLKEDSFVKYQILDVFYHKLNAIEIFLLNEICEAQTDPAITRGSHEIRQDVYKYITFLIVALLMYRETRELVAEHRETGRNGLMGLGDDEDGNVFAFPFLENTVFTGRPTLTTSATPSCSNQKVENVQTFHS</sequence>
<organism evidence="1 2">
    <name type="scientific">Caenorhabditis tropicalis</name>
    <dbReference type="NCBI Taxonomy" id="1561998"/>
    <lineage>
        <taxon>Eukaryota</taxon>
        <taxon>Metazoa</taxon>
        <taxon>Ecdysozoa</taxon>
        <taxon>Nematoda</taxon>
        <taxon>Chromadorea</taxon>
        <taxon>Rhabditida</taxon>
        <taxon>Rhabditina</taxon>
        <taxon>Rhabditomorpha</taxon>
        <taxon>Rhabditoidea</taxon>
        <taxon>Rhabditidae</taxon>
        <taxon>Peloderinae</taxon>
        <taxon>Caenorhabditis</taxon>
    </lineage>
</organism>
<evidence type="ECO:0000313" key="1">
    <source>
        <dbReference type="Proteomes" id="UP000095282"/>
    </source>
</evidence>